<accession>A0A9P8NBI7</accession>
<dbReference type="Proteomes" id="UP000824596">
    <property type="component" value="Unassembled WGS sequence"/>
</dbReference>
<evidence type="ECO:0000313" key="1">
    <source>
        <dbReference type="EMBL" id="KAH0968127.1"/>
    </source>
</evidence>
<gene>
    <name evidence="1" type="ORF">HRG_00769</name>
</gene>
<proteinExistence type="predicted"/>
<dbReference type="GeneID" id="68349898"/>
<sequence>MSCPGRTISWPPPAATEDPLPLRHSFRPTKTLGRVVLAEQLCLVRLSPLLALISFANVCRCGTRLSAAPSNTAPTDGVRPRLAGSATTDPIVAASASMLGHLSRAFIASERRARPPFEEAPLTCVVFPAANRLADFPWATLF</sequence>
<evidence type="ECO:0000313" key="2">
    <source>
        <dbReference type="Proteomes" id="UP000824596"/>
    </source>
</evidence>
<organism evidence="1 2">
    <name type="scientific">Hirsutella rhossiliensis</name>
    <dbReference type="NCBI Taxonomy" id="111463"/>
    <lineage>
        <taxon>Eukaryota</taxon>
        <taxon>Fungi</taxon>
        <taxon>Dikarya</taxon>
        <taxon>Ascomycota</taxon>
        <taxon>Pezizomycotina</taxon>
        <taxon>Sordariomycetes</taxon>
        <taxon>Hypocreomycetidae</taxon>
        <taxon>Hypocreales</taxon>
        <taxon>Ophiocordycipitaceae</taxon>
        <taxon>Hirsutella</taxon>
    </lineage>
</organism>
<name>A0A9P8NBI7_9HYPO</name>
<comment type="caution">
    <text evidence="1">The sequence shown here is derived from an EMBL/GenBank/DDBJ whole genome shotgun (WGS) entry which is preliminary data.</text>
</comment>
<reference evidence="1" key="1">
    <citation type="submission" date="2021-09" db="EMBL/GenBank/DDBJ databases">
        <title>A high-quality genome of the endoparasitic fungus Hirsutella rhossiliensis with a comparison of Hirsutella genomes reveals transposable elements contributing to genome size variation.</title>
        <authorList>
            <person name="Lin R."/>
            <person name="Jiao Y."/>
            <person name="Sun X."/>
            <person name="Ling J."/>
            <person name="Xie B."/>
            <person name="Cheng X."/>
        </authorList>
    </citation>
    <scope>NUCLEOTIDE SEQUENCE</scope>
    <source>
        <strain evidence="1">HR02</strain>
    </source>
</reference>
<keyword evidence="2" id="KW-1185">Reference proteome</keyword>
<dbReference type="AlphaFoldDB" id="A0A9P8NBI7"/>
<protein>
    <submittedName>
        <fullName evidence="1">Uncharacterized protein</fullName>
    </submittedName>
</protein>
<dbReference type="EMBL" id="JAIZPD010000001">
    <property type="protein sequence ID" value="KAH0968127.1"/>
    <property type="molecule type" value="Genomic_DNA"/>
</dbReference>
<dbReference type="RefSeq" id="XP_044725640.1">
    <property type="nucleotide sequence ID" value="XM_044859240.1"/>
</dbReference>